<evidence type="ECO:0000256" key="1">
    <source>
        <dbReference type="SAM" id="MobiDB-lite"/>
    </source>
</evidence>
<dbReference type="STRING" id="428990.SAMN06295987_101225"/>
<dbReference type="AlphaFoldDB" id="A0A1U6GS87"/>
<accession>A0A1U6GS87</accession>
<evidence type="ECO:0000313" key="3">
    <source>
        <dbReference type="Proteomes" id="UP000190989"/>
    </source>
</evidence>
<protein>
    <submittedName>
        <fullName evidence="2">Uncharacterized protein</fullName>
    </submittedName>
</protein>
<sequence length="192" mass="21081">MPASTGRCHLNNFADRSGSGAMPGTRSERLAAPRPTPIHEEATGACLNRSAPPARMHLNPVNAVPEPDLHRQQPDHTSPEQIATGPRFTCRRIPIADSLPDPFRHHPLRLLFYGGSCLEDLFTRPAQRKGHRHPIPSNLVNARRSRETLQGLDPTVSDGSQRNGVRSLQEAKPQPVRSCCAAIRAIQPLRGI</sequence>
<feature type="compositionally biased region" description="Basic and acidic residues" evidence="1">
    <location>
        <begin position="26"/>
        <end position="37"/>
    </location>
</feature>
<feature type="region of interest" description="Disordered" evidence="1">
    <location>
        <begin position="1"/>
        <end position="37"/>
    </location>
</feature>
<proteinExistence type="predicted"/>
<name>A0A1U6GS87_9SPHN</name>
<organism evidence="2 3">
    <name type="scientific">Novosphingobium mathurense</name>
    <dbReference type="NCBI Taxonomy" id="428990"/>
    <lineage>
        <taxon>Bacteria</taxon>
        <taxon>Pseudomonadati</taxon>
        <taxon>Pseudomonadota</taxon>
        <taxon>Alphaproteobacteria</taxon>
        <taxon>Sphingomonadales</taxon>
        <taxon>Sphingomonadaceae</taxon>
        <taxon>Novosphingobium</taxon>
    </lineage>
</organism>
<keyword evidence="3" id="KW-1185">Reference proteome</keyword>
<evidence type="ECO:0000313" key="2">
    <source>
        <dbReference type="EMBL" id="SLJ86395.1"/>
    </source>
</evidence>
<feature type="region of interest" description="Disordered" evidence="1">
    <location>
        <begin position="127"/>
        <end position="171"/>
    </location>
</feature>
<gene>
    <name evidence="2" type="ORF">SAMN06295987_101225</name>
</gene>
<reference evidence="3" key="1">
    <citation type="submission" date="2017-02" db="EMBL/GenBank/DDBJ databases">
        <authorList>
            <person name="Varghese N."/>
            <person name="Submissions S."/>
        </authorList>
    </citation>
    <scope>NUCLEOTIDE SEQUENCE [LARGE SCALE GENOMIC DNA]</scope>
    <source>
        <strain evidence="3">SM117</strain>
    </source>
</reference>
<dbReference type="Proteomes" id="UP000190989">
    <property type="component" value="Unassembled WGS sequence"/>
</dbReference>
<feature type="compositionally biased region" description="Polar residues" evidence="1">
    <location>
        <begin position="157"/>
        <end position="166"/>
    </location>
</feature>
<dbReference type="EMBL" id="FVZE01000001">
    <property type="protein sequence ID" value="SLJ86395.1"/>
    <property type="molecule type" value="Genomic_DNA"/>
</dbReference>